<gene>
    <name evidence="2" type="ORF">BN12_90012</name>
</gene>
<evidence type="ECO:0000313" key="3">
    <source>
        <dbReference type="Proteomes" id="UP000035721"/>
    </source>
</evidence>
<dbReference type="STRING" id="1194083.BN12_90012"/>
<accession>A0A077M5M2</accession>
<sequence>MHFAEESTVWGGGMAFYDPARPGPALMRGYLLTCAQLVDVVTQEMHRDPRGRAAEDPPRDVEPLLLAPVRDPSVRAATVALGPGHYETVHRLGRLDGRAVLTMSHGGGAADLRANLPSAAYLRWVVSGLRDAHGLTPGDIADYLLGCPGIGWSGAELARLVDAIVEETSGARDDDDPVPRATRVRPDVADLP</sequence>
<organism evidence="2 3">
    <name type="scientific">Nostocoides japonicum T1-X7</name>
    <dbReference type="NCBI Taxonomy" id="1194083"/>
    <lineage>
        <taxon>Bacteria</taxon>
        <taxon>Bacillati</taxon>
        <taxon>Actinomycetota</taxon>
        <taxon>Actinomycetes</taxon>
        <taxon>Micrococcales</taxon>
        <taxon>Intrasporangiaceae</taxon>
        <taxon>Nostocoides</taxon>
    </lineage>
</organism>
<name>A0A077M5M2_9MICO</name>
<dbReference type="AlphaFoldDB" id="A0A077M5M2"/>
<protein>
    <submittedName>
        <fullName evidence="2">Uncharacterized protein</fullName>
    </submittedName>
</protein>
<evidence type="ECO:0000313" key="2">
    <source>
        <dbReference type="EMBL" id="CCH80357.1"/>
    </source>
</evidence>
<comment type="caution">
    <text evidence="2">The sequence shown here is derived from an EMBL/GenBank/DDBJ whole genome shotgun (WGS) entry which is preliminary data.</text>
</comment>
<proteinExistence type="predicted"/>
<keyword evidence="3" id="KW-1185">Reference proteome</keyword>
<feature type="region of interest" description="Disordered" evidence="1">
    <location>
        <begin position="168"/>
        <end position="192"/>
    </location>
</feature>
<dbReference type="Proteomes" id="UP000035721">
    <property type="component" value="Unassembled WGS sequence"/>
</dbReference>
<reference evidence="2 3" key="1">
    <citation type="journal article" date="2013" name="ISME J.">
        <title>A metabolic model for members of the genus Tetrasphaera involved in enhanced biological phosphorus removal.</title>
        <authorList>
            <person name="Kristiansen R."/>
            <person name="Nguyen H.T.T."/>
            <person name="Saunders A.M."/>
            <person name="Nielsen J.L."/>
            <person name="Wimmer R."/>
            <person name="Le V.Q."/>
            <person name="McIlroy S.J."/>
            <person name="Petrovski S."/>
            <person name="Seviour R.J."/>
            <person name="Calteau A."/>
            <person name="Nielsen K.L."/>
            <person name="Nielsen P.H."/>
        </authorList>
    </citation>
    <scope>NUCLEOTIDE SEQUENCE [LARGE SCALE GENOMIC DNA]</scope>
    <source>
        <strain evidence="2 3">T1-X7</strain>
    </source>
</reference>
<dbReference type="RefSeq" id="WP_048549848.1">
    <property type="nucleotide sequence ID" value="NZ_HF570958.1"/>
</dbReference>
<evidence type="ECO:0000256" key="1">
    <source>
        <dbReference type="SAM" id="MobiDB-lite"/>
    </source>
</evidence>
<dbReference type="EMBL" id="CAJB01000425">
    <property type="protein sequence ID" value="CCH80357.1"/>
    <property type="molecule type" value="Genomic_DNA"/>
</dbReference>